<proteinExistence type="predicted"/>
<evidence type="ECO:0000313" key="1">
    <source>
        <dbReference type="EMBL" id="APU67599.1"/>
    </source>
</evidence>
<dbReference type="KEGG" id="gfl:GRFL_0875"/>
<dbReference type="SUPFAM" id="SSF82171">
    <property type="entry name" value="DPP6 N-terminal domain-like"/>
    <property type="match status" value="1"/>
</dbReference>
<dbReference type="Gene3D" id="2.60.40.10">
    <property type="entry name" value="Immunoglobulins"/>
    <property type="match status" value="1"/>
</dbReference>
<dbReference type="GO" id="GO:0030246">
    <property type="term" value="F:carbohydrate binding"/>
    <property type="evidence" value="ECO:0007669"/>
    <property type="project" value="InterPro"/>
</dbReference>
<gene>
    <name evidence="1" type="ORF">GRFL_0875</name>
</gene>
<dbReference type="Proteomes" id="UP000186230">
    <property type="component" value="Chromosome"/>
</dbReference>
<dbReference type="InterPro" id="IPR011042">
    <property type="entry name" value="6-blade_b-propeller_TolB-like"/>
</dbReference>
<name>A0A1L7I1W0_9FLAO</name>
<dbReference type="SUPFAM" id="SSF49265">
    <property type="entry name" value="Fibronectin type III"/>
    <property type="match status" value="1"/>
</dbReference>
<dbReference type="InterPro" id="IPR013784">
    <property type="entry name" value="Carb-bd-like_fold"/>
</dbReference>
<dbReference type="SUPFAM" id="SSF49452">
    <property type="entry name" value="Starch-binding domain-like"/>
    <property type="match status" value="1"/>
</dbReference>
<reference evidence="1 2" key="1">
    <citation type="submission" date="2016-07" db="EMBL/GenBank/DDBJ databases">
        <title>Multi-omics approach to identify versatile polysaccharide utilization systems of a marine flavobacterium Gramella flava.</title>
        <authorList>
            <person name="Tang K."/>
        </authorList>
    </citation>
    <scope>NUCLEOTIDE SEQUENCE [LARGE SCALE GENOMIC DNA]</scope>
    <source>
        <strain evidence="1 2">JLT2011</strain>
    </source>
</reference>
<dbReference type="STRING" id="1229726.GRFL_0875"/>
<sequence length="498" mass="55896">MKNRLLYIVACFMLLCGCSEDTIDGYVTGDLTGKVVKEGSNDPIENVRISTNPTSSTVFTNAEGEFVLENIPEGEYSVEARKDGLLTAFEGATVYPNSNVNVIFEMSVESASNRQPTTPDLIQPEDGQENVGLVTEFMWSSSDPENDELTYQLELRNDHDDQIQIFEEIKDTTFTVDNLSYGYKYFWQVKVSDSINPTVISEINTFYTEEAPANSIFFVRTVEGNNVIFNSDLNGQESRLTELGKNSFRPRKNSSINKVAYLSDVAGETQIFIMNPDGSQKKQVTSSIPVKTIDKDKVGYSWSEDGTYIIYPHLNKLYKTTIEGGGKVIIYDSEPGRYIMDVEESYDGRFILILETDVEGYNGEISILNSLGEKVETVINGFQGVLDGIDLSVNNRLILYSRDISGYENLASRQLNSKIFIYDRESGETYNLSESKPNGTNDMDARFAPNEASVIFVNGENTLDSQKNIIQVNIEEDLSVGNNDRNIVMERAFMPEWN</sequence>
<evidence type="ECO:0000313" key="2">
    <source>
        <dbReference type="Proteomes" id="UP000186230"/>
    </source>
</evidence>
<dbReference type="EMBL" id="CP016359">
    <property type="protein sequence ID" value="APU67599.1"/>
    <property type="molecule type" value="Genomic_DNA"/>
</dbReference>
<dbReference type="RefSeq" id="WP_083643459.1">
    <property type="nucleotide sequence ID" value="NZ_AMRU01000003.1"/>
</dbReference>
<dbReference type="InterPro" id="IPR036116">
    <property type="entry name" value="FN3_sf"/>
</dbReference>
<dbReference type="AlphaFoldDB" id="A0A1L7I1W0"/>
<dbReference type="Pfam" id="PF13620">
    <property type="entry name" value="CarboxypepD_reg"/>
    <property type="match status" value="1"/>
</dbReference>
<keyword evidence="2" id="KW-1185">Reference proteome</keyword>
<dbReference type="InterPro" id="IPR013783">
    <property type="entry name" value="Ig-like_fold"/>
</dbReference>
<dbReference type="PROSITE" id="PS51257">
    <property type="entry name" value="PROKAR_LIPOPROTEIN"/>
    <property type="match status" value="1"/>
</dbReference>
<accession>A0A1L7I1W0</accession>
<dbReference type="OrthoDB" id="9815657at2"/>
<dbReference type="Gene3D" id="2.120.10.30">
    <property type="entry name" value="TolB, C-terminal domain"/>
    <property type="match status" value="1"/>
</dbReference>
<dbReference type="Gene3D" id="2.60.40.1120">
    <property type="entry name" value="Carboxypeptidase-like, regulatory domain"/>
    <property type="match status" value="1"/>
</dbReference>
<protein>
    <submittedName>
        <fullName evidence="1">Uncharacterized protein</fullName>
    </submittedName>
</protein>
<organism evidence="1 2">
    <name type="scientific">Christiangramia flava JLT2011</name>
    <dbReference type="NCBI Taxonomy" id="1229726"/>
    <lineage>
        <taxon>Bacteria</taxon>
        <taxon>Pseudomonadati</taxon>
        <taxon>Bacteroidota</taxon>
        <taxon>Flavobacteriia</taxon>
        <taxon>Flavobacteriales</taxon>
        <taxon>Flavobacteriaceae</taxon>
        <taxon>Christiangramia</taxon>
    </lineage>
</organism>